<name>A0ACA9KCM8_9GLOM</name>
<gene>
    <name evidence="1" type="ORF">ACOLOM_LOCUS1380</name>
</gene>
<organism evidence="1 2">
    <name type="scientific">Acaulospora colombiana</name>
    <dbReference type="NCBI Taxonomy" id="27376"/>
    <lineage>
        <taxon>Eukaryota</taxon>
        <taxon>Fungi</taxon>
        <taxon>Fungi incertae sedis</taxon>
        <taxon>Mucoromycota</taxon>
        <taxon>Glomeromycotina</taxon>
        <taxon>Glomeromycetes</taxon>
        <taxon>Diversisporales</taxon>
        <taxon>Acaulosporaceae</taxon>
        <taxon>Acaulospora</taxon>
    </lineage>
</organism>
<evidence type="ECO:0000313" key="2">
    <source>
        <dbReference type="Proteomes" id="UP000789525"/>
    </source>
</evidence>
<proteinExistence type="predicted"/>
<comment type="caution">
    <text evidence="1">The sequence shown here is derived from an EMBL/GenBank/DDBJ whole genome shotgun (WGS) entry which is preliminary data.</text>
</comment>
<keyword evidence="2" id="KW-1185">Reference proteome</keyword>
<accession>A0ACA9KCM8</accession>
<sequence length="735" mass="85450">MALEFEKKAFKSSMDDKIPSFFPLDTSDISITENSLNQVIAYFEKSKYNRDLCSEGAEIARKSKQVFNKIEELTERYFSYQQQDEAHSDLMSPENSTGINRSKTFENKKEKNNALSDVKSPLKSPLSAGAFQGFLEDNKELLKFTDILWKISIFFNDYEAQNVESFELRNEIKKLTEELNKATTNLQNAIEKWRLKRSGWNSNIKAKIFALAKIRTIMKHSSCNNELEEFEVKNFKISEEKLKPAHSGVVSPQKHAFSELNATEENPIFRGSKNHIRQYWYLGFRRVAEKDLGKFGMQDKMLMKLKKEIDFMKKLKEQGPNIHILEFLGYCQRSNKNFSVICEWGDYNLQTYLAEHVDLVWDEKLNIASGIADALKYCHGKNVLHYDVRTENVLLDQHLQPKLYNFRFENSSVMLTSPDAAIDDPRYSSPERLRGVVYSKASEIYSFAMVMWEIQHNQKPYADLNPDQIKTKILAGEYPELEPVTGTPEEFQNIMEKAWSLSPDKRPGMQLLHELLEKLDFAFLSSQRVKLIGIEENNEDRTSKDSTQLDTISNNSILENKGFGKNYNPLVEKSPEIENGIHYHDERKYKKAWKVFREYEDYSHDPEAMYWVGYYYLKGLYDGKNGKPDPEKGIPYLSSAARLDHAESQFLYAITILNTPQVAKEHKKDRYKHAVNYLKRAAQHNHPRALKTLGGIIMNGKYNQERDVSLGRAMIKQSSDILKMIREKRQKEQQI</sequence>
<dbReference type="EMBL" id="CAJVPT010001608">
    <property type="protein sequence ID" value="CAG8466022.1"/>
    <property type="molecule type" value="Genomic_DNA"/>
</dbReference>
<reference evidence="1" key="1">
    <citation type="submission" date="2021-06" db="EMBL/GenBank/DDBJ databases">
        <authorList>
            <person name="Kallberg Y."/>
            <person name="Tangrot J."/>
            <person name="Rosling A."/>
        </authorList>
    </citation>
    <scope>NUCLEOTIDE SEQUENCE</scope>
    <source>
        <strain evidence="1">CL356</strain>
    </source>
</reference>
<evidence type="ECO:0000313" key="1">
    <source>
        <dbReference type="EMBL" id="CAG8466022.1"/>
    </source>
</evidence>
<protein>
    <submittedName>
        <fullName evidence="1">9125_t:CDS:1</fullName>
    </submittedName>
</protein>
<dbReference type="Proteomes" id="UP000789525">
    <property type="component" value="Unassembled WGS sequence"/>
</dbReference>